<sequence length="213" mass="24440">MASNSRNILAFLELPRELRDMVYDLSLENHDLILRCKMRVQATDVANVDILAISRRVKMEYDERAARKSVLKLYDDADFRFSSVDMPLGAMRVPDVRLNLVTDIAGTLEDKVEYTPNHTTWIQALLKQHSCIRQVSIEIHCSFTGANTPALVGGVLNASFWSDIPKLQALHLRDTRARKGERSSKDYFDFSHEDKVVMEWSSATRKLEMIKRP</sequence>
<dbReference type="OMA" id="DFSHEDK"/>
<dbReference type="OrthoDB" id="3636481at2759"/>
<name>N1PC27_DOTSN</name>
<proteinExistence type="predicted"/>
<protein>
    <submittedName>
        <fullName evidence="1">Uncharacterized protein</fullName>
    </submittedName>
</protein>
<keyword evidence="2" id="KW-1185">Reference proteome</keyword>
<accession>N1PC27</accession>
<dbReference type="Proteomes" id="UP000016933">
    <property type="component" value="Unassembled WGS sequence"/>
</dbReference>
<gene>
    <name evidence="1" type="ORF">DOTSEDRAFT_39359</name>
</gene>
<dbReference type="EMBL" id="KB446547">
    <property type="protein sequence ID" value="EME38323.1"/>
    <property type="molecule type" value="Genomic_DNA"/>
</dbReference>
<organism evidence="1 2">
    <name type="scientific">Dothistroma septosporum (strain NZE10 / CBS 128990)</name>
    <name type="common">Red band needle blight fungus</name>
    <name type="synonym">Mycosphaerella pini</name>
    <dbReference type="NCBI Taxonomy" id="675120"/>
    <lineage>
        <taxon>Eukaryota</taxon>
        <taxon>Fungi</taxon>
        <taxon>Dikarya</taxon>
        <taxon>Ascomycota</taxon>
        <taxon>Pezizomycotina</taxon>
        <taxon>Dothideomycetes</taxon>
        <taxon>Dothideomycetidae</taxon>
        <taxon>Mycosphaerellales</taxon>
        <taxon>Mycosphaerellaceae</taxon>
        <taxon>Dothistroma</taxon>
    </lineage>
</organism>
<evidence type="ECO:0000313" key="1">
    <source>
        <dbReference type="EMBL" id="EME38323.1"/>
    </source>
</evidence>
<reference evidence="1 2" key="2">
    <citation type="journal article" date="2012" name="PLoS Pathog.">
        <title>Diverse lifestyles and strategies of plant pathogenesis encoded in the genomes of eighteen Dothideomycetes fungi.</title>
        <authorList>
            <person name="Ohm R.A."/>
            <person name="Feau N."/>
            <person name="Henrissat B."/>
            <person name="Schoch C.L."/>
            <person name="Horwitz B.A."/>
            <person name="Barry K.W."/>
            <person name="Condon B.J."/>
            <person name="Copeland A.C."/>
            <person name="Dhillon B."/>
            <person name="Glaser F."/>
            <person name="Hesse C.N."/>
            <person name="Kosti I."/>
            <person name="LaButti K."/>
            <person name="Lindquist E.A."/>
            <person name="Lucas S."/>
            <person name="Salamov A.A."/>
            <person name="Bradshaw R.E."/>
            <person name="Ciuffetti L."/>
            <person name="Hamelin R.C."/>
            <person name="Kema G.H.J."/>
            <person name="Lawrence C."/>
            <person name="Scott J.A."/>
            <person name="Spatafora J.W."/>
            <person name="Turgeon B.G."/>
            <person name="de Wit P.J.G.M."/>
            <person name="Zhong S."/>
            <person name="Goodwin S.B."/>
            <person name="Grigoriev I.V."/>
        </authorList>
    </citation>
    <scope>NUCLEOTIDE SEQUENCE [LARGE SCALE GENOMIC DNA]</scope>
    <source>
        <strain evidence="2">NZE10 / CBS 128990</strain>
    </source>
</reference>
<dbReference type="HOGENOM" id="CLU_1294378_0_0_1"/>
<reference evidence="2" key="1">
    <citation type="journal article" date="2012" name="PLoS Genet.">
        <title>The genomes of the fungal plant pathogens Cladosporium fulvum and Dothistroma septosporum reveal adaptation to different hosts and lifestyles but also signatures of common ancestry.</title>
        <authorList>
            <person name="de Wit P.J.G.M."/>
            <person name="van der Burgt A."/>
            <person name="Oekmen B."/>
            <person name="Stergiopoulos I."/>
            <person name="Abd-Elsalam K.A."/>
            <person name="Aerts A.L."/>
            <person name="Bahkali A.H."/>
            <person name="Beenen H.G."/>
            <person name="Chettri P."/>
            <person name="Cox M.P."/>
            <person name="Datema E."/>
            <person name="de Vries R.P."/>
            <person name="Dhillon B."/>
            <person name="Ganley A.R."/>
            <person name="Griffiths S.A."/>
            <person name="Guo Y."/>
            <person name="Hamelin R.C."/>
            <person name="Henrissat B."/>
            <person name="Kabir M.S."/>
            <person name="Jashni M.K."/>
            <person name="Kema G."/>
            <person name="Klaubauf S."/>
            <person name="Lapidus A."/>
            <person name="Levasseur A."/>
            <person name="Lindquist E."/>
            <person name="Mehrabi R."/>
            <person name="Ohm R.A."/>
            <person name="Owen T.J."/>
            <person name="Salamov A."/>
            <person name="Schwelm A."/>
            <person name="Schijlen E."/>
            <person name="Sun H."/>
            <person name="van den Burg H.A."/>
            <person name="van Ham R.C.H.J."/>
            <person name="Zhang S."/>
            <person name="Goodwin S.B."/>
            <person name="Grigoriev I.V."/>
            <person name="Collemare J."/>
            <person name="Bradshaw R.E."/>
        </authorList>
    </citation>
    <scope>NUCLEOTIDE SEQUENCE [LARGE SCALE GENOMIC DNA]</scope>
    <source>
        <strain evidence="2">NZE10 / CBS 128990</strain>
    </source>
</reference>
<evidence type="ECO:0000313" key="2">
    <source>
        <dbReference type="Proteomes" id="UP000016933"/>
    </source>
</evidence>
<dbReference type="AlphaFoldDB" id="N1PC27"/>